<accession>A0A0G0M0V0</accession>
<feature type="transmembrane region" description="Helical" evidence="1">
    <location>
        <begin position="153"/>
        <end position="171"/>
    </location>
</feature>
<evidence type="ECO:0000256" key="1">
    <source>
        <dbReference type="SAM" id="Phobius"/>
    </source>
</evidence>
<comment type="caution">
    <text evidence="2">The sequence shown here is derived from an EMBL/GenBank/DDBJ whole genome shotgun (WGS) entry which is preliminary data.</text>
</comment>
<dbReference type="Proteomes" id="UP000034235">
    <property type="component" value="Unassembled WGS sequence"/>
</dbReference>
<feature type="transmembrane region" description="Helical" evidence="1">
    <location>
        <begin position="318"/>
        <end position="337"/>
    </location>
</feature>
<feature type="transmembrane region" description="Helical" evidence="1">
    <location>
        <begin position="289"/>
        <end position="311"/>
    </location>
</feature>
<organism evidence="2 3">
    <name type="scientific">Candidatus Daviesbacteria bacterium GW2011_GWA2_38_24</name>
    <dbReference type="NCBI Taxonomy" id="1618422"/>
    <lineage>
        <taxon>Bacteria</taxon>
        <taxon>Candidatus Daviesiibacteriota</taxon>
    </lineage>
</organism>
<feature type="transmembrane region" description="Helical" evidence="1">
    <location>
        <begin position="177"/>
        <end position="208"/>
    </location>
</feature>
<dbReference type="EMBL" id="LBUP01000001">
    <property type="protein sequence ID" value="KKQ67269.1"/>
    <property type="molecule type" value="Genomic_DNA"/>
</dbReference>
<name>A0A0G0M0V0_9BACT</name>
<proteinExistence type="predicted"/>
<evidence type="ECO:0000313" key="2">
    <source>
        <dbReference type="EMBL" id="KKQ67269.1"/>
    </source>
</evidence>
<feature type="transmembrane region" description="Helical" evidence="1">
    <location>
        <begin position="124"/>
        <end position="141"/>
    </location>
</feature>
<keyword evidence="1" id="KW-0812">Transmembrane</keyword>
<keyword evidence="1" id="KW-1133">Transmembrane helix</keyword>
<feature type="transmembrane region" description="Helical" evidence="1">
    <location>
        <begin position="383"/>
        <end position="402"/>
    </location>
</feature>
<gene>
    <name evidence="2" type="ORF">US86_C0001G0196</name>
</gene>
<feature type="transmembrane region" description="Helical" evidence="1">
    <location>
        <begin position="12"/>
        <end position="29"/>
    </location>
</feature>
<protein>
    <recommendedName>
        <fullName evidence="4">Membrane protein 6-pyruvoyl-tetrahydropterin synthase-related domain-containing protein</fullName>
    </recommendedName>
</protein>
<evidence type="ECO:0008006" key="4">
    <source>
        <dbReference type="Google" id="ProtNLM"/>
    </source>
</evidence>
<feature type="transmembrane region" description="Helical" evidence="1">
    <location>
        <begin position="542"/>
        <end position="559"/>
    </location>
</feature>
<evidence type="ECO:0000313" key="3">
    <source>
        <dbReference type="Proteomes" id="UP000034235"/>
    </source>
</evidence>
<feature type="transmembrane region" description="Helical" evidence="1">
    <location>
        <begin position="220"/>
        <end position="242"/>
    </location>
</feature>
<feature type="transmembrane region" description="Helical" evidence="1">
    <location>
        <begin position="357"/>
        <end position="378"/>
    </location>
</feature>
<dbReference type="AlphaFoldDB" id="A0A0G0M0V0"/>
<reference evidence="2 3" key="1">
    <citation type="journal article" date="2015" name="Nature">
        <title>rRNA introns, odd ribosomes, and small enigmatic genomes across a large radiation of phyla.</title>
        <authorList>
            <person name="Brown C.T."/>
            <person name="Hug L.A."/>
            <person name="Thomas B.C."/>
            <person name="Sharon I."/>
            <person name="Castelle C.J."/>
            <person name="Singh A."/>
            <person name="Wilkins M.J."/>
            <person name="Williams K.H."/>
            <person name="Banfield J.F."/>
        </authorList>
    </citation>
    <scope>NUCLEOTIDE SEQUENCE [LARGE SCALE GENOMIC DNA]</scope>
</reference>
<keyword evidence="1" id="KW-0472">Membrane</keyword>
<sequence>MYKIRAIFKNIPLWLVTLILTVPTFYLLTRPGFFSMQDDLQAFRLHQIHKCFLDFQLPCRWVPDAGYMYGYPMFNFYSPSVFYLGEIFHLLGFQIIDSVKLLFILGFVLSTLAMYILLRAFFNGFASVVGAVIFSYVPLRATQVYVRGSLNEFWSQVFFPLLFWSSYQFLVKKKMKFLYLFSVFTGLLLLTHNLMSFIFFFCLGLWIMVHSILLKNLKGFVYLFLGGLLGFGLAAFFVIPMVTEGRFVHLESLIGGYFDYRQHFVTVKELFFSNQFGYGSSVLGPVDDLSLSTGIFIWPVSLLGFILSIINYRRNKKLSVLIIILSFLALGSLFLMHQRSSFIWERVTLLHWLQFPWRLLNLSVFLLNFIAVAVFYYINKKAALFFGILLILLSVVYQINFFKPKDWFYISDQEKFSGLNWEKQLTISIFDYLPKTATLPPNKKAQDLPEVLEGKVEFLSFKKSSNYQQMKVMVNEDSVIRLQLIDFPGLQVKLNGKEHDFVNNDCRGQEYCFGLVTIKAPAGEYIIEAGVKNTLVRTLSNIFSLFSFLTLIVFIFKYAKN</sequence>